<proteinExistence type="predicted"/>
<evidence type="ECO:0000313" key="1">
    <source>
        <dbReference type="EMBL" id="GAA5023568.1"/>
    </source>
</evidence>
<accession>A0ABP9J9V7</accession>
<evidence type="ECO:0000313" key="2">
    <source>
        <dbReference type="Proteomes" id="UP001501759"/>
    </source>
</evidence>
<organism evidence="1 2">
    <name type="scientific">Streptomyces siamensis</name>
    <dbReference type="NCBI Taxonomy" id="1274986"/>
    <lineage>
        <taxon>Bacteria</taxon>
        <taxon>Bacillati</taxon>
        <taxon>Actinomycetota</taxon>
        <taxon>Actinomycetes</taxon>
        <taxon>Kitasatosporales</taxon>
        <taxon>Streptomycetaceae</taxon>
        <taxon>Streptomyces</taxon>
    </lineage>
</organism>
<protein>
    <submittedName>
        <fullName evidence="1">Uncharacterized protein</fullName>
    </submittedName>
</protein>
<keyword evidence="2" id="KW-1185">Reference proteome</keyword>
<dbReference type="Proteomes" id="UP001501759">
    <property type="component" value="Unassembled WGS sequence"/>
</dbReference>
<sequence length="121" mass="13328">MANFRTLAELAARHEQQTDPLARPQRRVAALVEHQRSADFIRHMIGNRAVADLNRLTLGGALHADGPRRWCERHGYRCISSWGDVGVIAQRGTELPVAASLGDSLVWGGERITLENPAQPA</sequence>
<reference evidence="2" key="1">
    <citation type="journal article" date="2019" name="Int. J. Syst. Evol. Microbiol.">
        <title>The Global Catalogue of Microorganisms (GCM) 10K type strain sequencing project: providing services to taxonomists for standard genome sequencing and annotation.</title>
        <authorList>
            <consortium name="The Broad Institute Genomics Platform"/>
            <consortium name="The Broad Institute Genome Sequencing Center for Infectious Disease"/>
            <person name="Wu L."/>
            <person name="Ma J."/>
        </authorList>
    </citation>
    <scope>NUCLEOTIDE SEQUENCE [LARGE SCALE GENOMIC DNA]</scope>
    <source>
        <strain evidence="2">JCM 18409</strain>
    </source>
</reference>
<gene>
    <name evidence="1" type="ORF">GCM10023335_56440</name>
</gene>
<comment type="caution">
    <text evidence="1">The sequence shown here is derived from an EMBL/GenBank/DDBJ whole genome shotgun (WGS) entry which is preliminary data.</text>
</comment>
<name>A0ABP9J9V7_9ACTN</name>
<dbReference type="EMBL" id="BAABKB010000023">
    <property type="protein sequence ID" value="GAA5023568.1"/>
    <property type="molecule type" value="Genomic_DNA"/>
</dbReference>